<dbReference type="EMBL" id="CP076642">
    <property type="protein sequence ID" value="QXO16520.1"/>
    <property type="molecule type" value="Genomic_DNA"/>
</dbReference>
<dbReference type="Proteomes" id="UP000694232">
    <property type="component" value="Chromosome 2"/>
</dbReference>
<dbReference type="InterPro" id="IPR016537">
    <property type="entry name" value="UCP008159_ABC"/>
</dbReference>
<gene>
    <name evidence="1" type="ORF">KNV97_02150</name>
</gene>
<name>A0A975U7P6_9VIBR</name>
<organism evidence="1 2">
    <name type="scientific">Vibrio ostreae</name>
    <dbReference type="NCBI Taxonomy" id="2841925"/>
    <lineage>
        <taxon>Bacteria</taxon>
        <taxon>Pseudomonadati</taxon>
        <taxon>Pseudomonadota</taxon>
        <taxon>Gammaproteobacteria</taxon>
        <taxon>Vibrionales</taxon>
        <taxon>Vibrionaceae</taxon>
        <taxon>Vibrio</taxon>
    </lineage>
</organism>
<dbReference type="KEGG" id="vos:KNV97_02150"/>
<dbReference type="Pfam" id="PF06226">
    <property type="entry name" value="DUF1007"/>
    <property type="match status" value="1"/>
</dbReference>
<protein>
    <submittedName>
        <fullName evidence="1">DUF1007 family protein</fullName>
    </submittedName>
</protein>
<evidence type="ECO:0000313" key="1">
    <source>
        <dbReference type="EMBL" id="QXO16520.1"/>
    </source>
</evidence>
<sequence>MYFLSVCKTLPGAVGNKRLLVSGLLTLLIALPCRAHPHSWIDIKTRILGSDQAITGLKMEWTFDAMTTAYLFDGEDMSPAQQEKTLHKLAASVMTNMLSQHYFTYFYDNQTPIRYQSVDTGQLSTAKGKATLSFSLPLAKPYPLNGHKLTLKIFDPTYYVDMSWKDSHDISFAPRLQDHCQQKLVEPNPTSAQISYAMSLPMDADPDNKLGQLFTQTLELSCKAQS</sequence>
<proteinExistence type="predicted"/>
<accession>A0A975U7P6</accession>
<reference evidence="1" key="1">
    <citation type="submission" date="2021-06" db="EMBL/GenBank/DDBJ databases">
        <title>Vibrio nov. sp., novel gut bacterium isolated from Yellow Sea oyster.</title>
        <authorList>
            <person name="Muhammad N."/>
            <person name="Nguyen T.H."/>
            <person name="Lee Y.-J."/>
            <person name="Ko J."/>
            <person name="Kim S.-G."/>
        </authorList>
    </citation>
    <scope>NUCLEOTIDE SEQUENCE</scope>
    <source>
        <strain evidence="1">OG9-811</strain>
    </source>
</reference>
<dbReference type="InterPro" id="IPR010412">
    <property type="entry name" value="DUF1007"/>
</dbReference>
<dbReference type="AlphaFoldDB" id="A0A975U7P6"/>
<keyword evidence="2" id="KW-1185">Reference proteome</keyword>
<evidence type="ECO:0000313" key="2">
    <source>
        <dbReference type="Proteomes" id="UP000694232"/>
    </source>
</evidence>
<dbReference type="PIRSF" id="PIRSF008159">
    <property type="entry name" value="UCP008159_ABC"/>
    <property type="match status" value="1"/>
</dbReference>